<dbReference type="EMBL" id="JAKKPZ010000039">
    <property type="protein sequence ID" value="KAI1707739.1"/>
    <property type="molecule type" value="Genomic_DNA"/>
</dbReference>
<dbReference type="PANTHER" id="PTHR47437">
    <property type="entry name" value="JNK-INTERACTING PROTEIN 1-LIKE PROTEIN"/>
    <property type="match status" value="1"/>
</dbReference>
<comment type="caution">
    <text evidence="8">The sequence shown here is derived from an EMBL/GenBank/DDBJ whole genome shotgun (WGS) entry which is preliminary data.</text>
</comment>
<dbReference type="PROSITE" id="PS01179">
    <property type="entry name" value="PID"/>
    <property type="match status" value="1"/>
</dbReference>
<protein>
    <submittedName>
        <fullName evidence="8">Phosphotyrosine interaction domain (PTB/PID) domain-containing protein</fullName>
    </submittedName>
</protein>
<evidence type="ECO:0000256" key="1">
    <source>
        <dbReference type="ARBA" id="ARBA00004496"/>
    </source>
</evidence>
<evidence type="ECO:0000313" key="8">
    <source>
        <dbReference type="EMBL" id="KAI1707739.1"/>
    </source>
</evidence>
<feature type="domain" description="PID" evidence="6">
    <location>
        <begin position="515"/>
        <end position="646"/>
    </location>
</feature>
<proteinExistence type="inferred from homology"/>
<dbReference type="SUPFAM" id="SSF50729">
    <property type="entry name" value="PH domain-like"/>
    <property type="match status" value="1"/>
</dbReference>
<dbReference type="AlphaFoldDB" id="A0AAD4R0J8"/>
<dbReference type="InterPro" id="IPR036028">
    <property type="entry name" value="SH3-like_dom_sf"/>
</dbReference>
<evidence type="ECO:0000259" key="7">
    <source>
        <dbReference type="PROSITE" id="PS50002"/>
    </source>
</evidence>
<dbReference type="SMART" id="SM00326">
    <property type="entry name" value="SH3"/>
    <property type="match status" value="1"/>
</dbReference>
<dbReference type="Gene3D" id="2.30.29.30">
    <property type="entry name" value="Pleckstrin-homology domain (PH domain)/Phosphotyrosine-binding domain (PTB)"/>
    <property type="match status" value="1"/>
</dbReference>
<name>A0AAD4R0J8_9BILA</name>
<dbReference type="GO" id="GO:0005078">
    <property type="term" value="F:MAP-kinase scaffold activity"/>
    <property type="evidence" value="ECO:0007669"/>
    <property type="project" value="TreeGrafter"/>
</dbReference>
<dbReference type="GO" id="GO:0005737">
    <property type="term" value="C:cytoplasm"/>
    <property type="evidence" value="ECO:0007669"/>
    <property type="project" value="UniProtKB-SubCell"/>
</dbReference>
<organism evidence="8 9">
    <name type="scientific">Ditylenchus destructor</name>
    <dbReference type="NCBI Taxonomy" id="166010"/>
    <lineage>
        <taxon>Eukaryota</taxon>
        <taxon>Metazoa</taxon>
        <taxon>Ecdysozoa</taxon>
        <taxon>Nematoda</taxon>
        <taxon>Chromadorea</taxon>
        <taxon>Rhabditida</taxon>
        <taxon>Tylenchina</taxon>
        <taxon>Tylenchomorpha</taxon>
        <taxon>Sphaerularioidea</taxon>
        <taxon>Anguinidae</taxon>
        <taxon>Anguininae</taxon>
        <taxon>Ditylenchus</taxon>
    </lineage>
</organism>
<keyword evidence="3 5" id="KW-0728">SH3 domain</keyword>
<dbReference type="InterPro" id="IPR011993">
    <property type="entry name" value="PH-like_dom_sf"/>
</dbReference>
<keyword evidence="4" id="KW-0963">Cytoplasm</keyword>
<evidence type="ECO:0000256" key="5">
    <source>
        <dbReference type="PROSITE-ProRule" id="PRU00192"/>
    </source>
</evidence>
<dbReference type="InterPro" id="IPR001452">
    <property type="entry name" value="SH3_domain"/>
</dbReference>
<dbReference type="Gene3D" id="2.30.30.40">
    <property type="entry name" value="SH3 Domains"/>
    <property type="match status" value="1"/>
</dbReference>
<evidence type="ECO:0000256" key="4">
    <source>
        <dbReference type="ARBA" id="ARBA00022490"/>
    </source>
</evidence>
<dbReference type="Pfam" id="PF14604">
    <property type="entry name" value="SH3_9"/>
    <property type="match status" value="1"/>
</dbReference>
<evidence type="ECO:0000313" key="9">
    <source>
        <dbReference type="Proteomes" id="UP001201812"/>
    </source>
</evidence>
<dbReference type="CDD" id="cd01212">
    <property type="entry name" value="PTB_JIP"/>
    <property type="match status" value="1"/>
</dbReference>
<evidence type="ECO:0000256" key="2">
    <source>
        <dbReference type="ARBA" id="ARBA00009866"/>
    </source>
</evidence>
<dbReference type="Pfam" id="PF00640">
    <property type="entry name" value="PID"/>
    <property type="match status" value="1"/>
</dbReference>
<dbReference type="GO" id="GO:0007254">
    <property type="term" value="P:JNK cascade"/>
    <property type="evidence" value="ECO:0007669"/>
    <property type="project" value="TreeGrafter"/>
</dbReference>
<keyword evidence="9" id="KW-1185">Reference proteome</keyword>
<sequence length="658" mass="73764">MSSGHPNLVTNTSLIHFPISERRLNEFISCIQEGPQLETRSFPRPALQIHDQSLPECLCLPSRIKRAKALVHDQTPKHGVSLVDSRLSNMPSDSLEVFLDLFAHYPNASSSTPAQKKAMGRNWSAAQTRAQTRLCPEGICLRQDDDDPSHLMAYFLLPSSSNSPPENLHQACLIRPEHPRPASQNRTTGRRLPEIPCEERLTGERIAAFYTHSEILNNPIHSTVPFRTAAEPTPPIRLPTFPVLSHMTANDCASYEVERQVFDLAGSEFEEASPETSLRQPANHSPPLSTLSKPNIAQFLPQAINSTIAYCPKSQVDKGYQFSYGMDASLMKSSTVSSQKHINSFGIMEDSYYEDGLNGNNSAAMDMLVGRAVNQLDNRRHSGYNLAEDNSSGVSSCCTSASTNADQPGVSGLLGPVIRKRKTSKDSNGPTHRAQFPFFPRHPDEILLEVGDAVRVDRECEDHWCYGTNLRSGQQGIFPSAHVCEIDLVDEICQRTLGPNIQNLPIPLKQERDTFYLTLLASMEVCHHKGNDVLVQAINKVCSMYQQKDEILVPQTVLMEVSFRGIHVIDKRKKDFFRCPAFDYFYSLQNISFCGAHPKQLRYFGFITKHPLLPRFACHVFLSQESTQPIVEAIGRAFKRSYDEYMAFAHPTEDIFIE</sequence>
<reference evidence="8" key="1">
    <citation type="submission" date="2022-01" db="EMBL/GenBank/DDBJ databases">
        <title>Genome Sequence Resource for Two Populations of Ditylenchus destructor, the Migratory Endoparasitic Phytonematode.</title>
        <authorList>
            <person name="Zhang H."/>
            <person name="Lin R."/>
            <person name="Xie B."/>
        </authorList>
    </citation>
    <scope>NUCLEOTIDE SEQUENCE</scope>
    <source>
        <strain evidence="8">BazhouSP</strain>
    </source>
</reference>
<dbReference type="PROSITE" id="PS50002">
    <property type="entry name" value="SH3"/>
    <property type="match status" value="1"/>
</dbReference>
<accession>A0AAD4R0J8</accession>
<gene>
    <name evidence="8" type="ORF">DdX_12294</name>
</gene>
<feature type="domain" description="SH3" evidence="7">
    <location>
        <begin position="427"/>
        <end position="488"/>
    </location>
</feature>
<dbReference type="GO" id="GO:0008432">
    <property type="term" value="F:JUN kinase binding"/>
    <property type="evidence" value="ECO:0007669"/>
    <property type="project" value="TreeGrafter"/>
</dbReference>
<dbReference type="FunFam" id="2.30.30.40:FF:000032">
    <property type="entry name" value="Putative C-Jun-amino-terminal kinase-interacting protein 2"/>
    <property type="match status" value="1"/>
</dbReference>
<dbReference type="PANTHER" id="PTHR47437:SF4">
    <property type="entry name" value="JNK-INTERACTING PROTEIN 1-LIKE PROTEIN"/>
    <property type="match status" value="1"/>
</dbReference>
<dbReference type="GO" id="GO:0046328">
    <property type="term" value="P:regulation of JNK cascade"/>
    <property type="evidence" value="ECO:0007669"/>
    <property type="project" value="InterPro"/>
</dbReference>
<dbReference type="InterPro" id="IPR006020">
    <property type="entry name" value="PTB/PI_dom"/>
</dbReference>
<dbReference type="SUPFAM" id="SSF50044">
    <property type="entry name" value="SH3-domain"/>
    <property type="match status" value="1"/>
</dbReference>
<comment type="subcellular location">
    <subcellularLocation>
        <location evidence="1">Cytoplasm</location>
    </subcellularLocation>
</comment>
<evidence type="ECO:0000256" key="3">
    <source>
        <dbReference type="ARBA" id="ARBA00022443"/>
    </source>
</evidence>
<evidence type="ECO:0000259" key="6">
    <source>
        <dbReference type="PROSITE" id="PS01179"/>
    </source>
</evidence>
<dbReference type="CDD" id="cd11801">
    <property type="entry name" value="SH3_JIP1_like"/>
    <property type="match status" value="1"/>
</dbReference>
<dbReference type="SMART" id="SM00462">
    <property type="entry name" value="PTB"/>
    <property type="match status" value="1"/>
</dbReference>
<dbReference type="InterPro" id="IPR047178">
    <property type="entry name" value="JIP1_scaffold"/>
</dbReference>
<dbReference type="Proteomes" id="UP001201812">
    <property type="component" value="Unassembled WGS sequence"/>
</dbReference>
<comment type="similarity">
    <text evidence="2">Belongs to the JIP scaffold family.</text>
</comment>